<feature type="region of interest" description="Disordered" evidence="1">
    <location>
        <begin position="27"/>
        <end position="47"/>
    </location>
</feature>
<evidence type="ECO:0000256" key="2">
    <source>
        <dbReference type="SAM" id="SignalP"/>
    </source>
</evidence>
<dbReference type="PROSITE" id="PS51257">
    <property type="entry name" value="PROKAR_LIPOPROTEIN"/>
    <property type="match status" value="1"/>
</dbReference>
<gene>
    <name evidence="3" type="ORF">C7T94_10205</name>
</gene>
<comment type="caution">
    <text evidence="3">The sequence shown here is derived from an EMBL/GenBank/DDBJ whole genome shotgun (WGS) entry which is preliminary data.</text>
</comment>
<evidence type="ECO:0000313" key="3">
    <source>
        <dbReference type="EMBL" id="PST82991.1"/>
    </source>
</evidence>
<proteinExistence type="predicted"/>
<dbReference type="Proteomes" id="UP000240912">
    <property type="component" value="Unassembled WGS sequence"/>
</dbReference>
<sequence>MKLVNNRALSAIFLGAVLALGACKKTEGPEDPGEQTYEPRDPKADSSPYVSQLYAYNPAPGQFMNRAPGNIESANSILGKKGSVTLGAWGGSIELGFDHTVLNVAGKDDLVIYNNAFTNFAEPGVIYVMQDLNGNGKPDDTWYELKGSEYGKNGYIRDYQVTYTRPNPAKSDVPWQDNKGNSGVIKVLGNPANSYYPDWITGNTYTVKGVLLPAANIDTRSGVKSIAFESGYADNKAGEDRIDLDHAIDANGNKVTLSGIDFIKIQTGILANLGILGELSTEVVGVADLKMIAP</sequence>
<dbReference type="RefSeq" id="WP_107215251.1">
    <property type="nucleotide sequence ID" value="NZ_KZ686269.1"/>
</dbReference>
<feature type="chain" id="PRO_5015636159" evidence="2">
    <location>
        <begin position="22"/>
        <end position="294"/>
    </location>
</feature>
<dbReference type="EMBL" id="PYLS01000005">
    <property type="protein sequence ID" value="PST82991.1"/>
    <property type="molecule type" value="Genomic_DNA"/>
</dbReference>
<dbReference type="OrthoDB" id="975810at2"/>
<keyword evidence="2" id="KW-0732">Signal</keyword>
<accession>A0A2T3HKS5</accession>
<name>A0A2T3HKS5_9SPHI</name>
<organism evidence="3 4">
    <name type="scientific">Pedobacter yulinensis</name>
    <dbReference type="NCBI Taxonomy" id="2126353"/>
    <lineage>
        <taxon>Bacteria</taxon>
        <taxon>Pseudomonadati</taxon>
        <taxon>Bacteroidota</taxon>
        <taxon>Sphingobacteriia</taxon>
        <taxon>Sphingobacteriales</taxon>
        <taxon>Sphingobacteriaceae</taxon>
        <taxon>Pedobacter</taxon>
    </lineage>
</organism>
<keyword evidence="4" id="KW-1185">Reference proteome</keyword>
<evidence type="ECO:0000313" key="4">
    <source>
        <dbReference type="Proteomes" id="UP000240912"/>
    </source>
</evidence>
<feature type="signal peptide" evidence="2">
    <location>
        <begin position="1"/>
        <end position="21"/>
    </location>
</feature>
<dbReference type="AlphaFoldDB" id="A0A2T3HKS5"/>
<evidence type="ECO:0000256" key="1">
    <source>
        <dbReference type="SAM" id="MobiDB-lite"/>
    </source>
</evidence>
<protein>
    <submittedName>
        <fullName evidence="3">Cell surface protein</fullName>
    </submittedName>
</protein>
<reference evidence="3 4" key="1">
    <citation type="submission" date="2018-03" db="EMBL/GenBank/DDBJ databases">
        <authorList>
            <person name="Keele B.F."/>
        </authorList>
    </citation>
    <scope>NUCLEOTIDE SEQUENCE [LARGE SCALE GENOMIC DNA]</scope>
    <source>
        <strain evidence="3 4">YL28-9</strain>
    </source>
</reference>